<dbReference type="AlphaFoldDB" id="A0A517TTT0"/>
<name>A0A517TTT0_9BACT</name>
<feature type="domain" description="Transposase IS4-like" evidence="1">
    <location>
        <begin position="2"/>
        <end position="125"/>
    </location>
</feature>
<proteinExistence type="predicted"/>
<dbReference type="GO" id="GO:0006313">
    <property type="term" value="P:DNA transposition"/>
    <property type="evidence" value="ECO:0007669"/>
    <property type="project" value="InterPro"/>
</dbReference>
<evidence type="ECO:0000259" key="1">
    <source>
        <dbReference type="Pfam" id="PF01609"/>
    </source>
</evidence>
<dbReference type="KEGG" id="llh:I41_09320"/>
<dbReference type="PANTHER" id="PTHR30007:SF1">
    <property type="entry name" value="BLR1914 PROTEIN"/>
    <property type="match status" value="1"/>
</dbReference>
<dbReference type="InterPro" id="IPR002559">
    <property type="entry name" value="Transposase_11"/>
</dbReference>
<dbReference type="PANTHER" id="PTHR30007">
    <property type="entry name" value="PHP DOMAIN PROTEIN"/>
    <property type="match status" value="1"/>
</dbReference>
<dbReference type="Proteomes" id="UP000317909">
    <property type="component" value="Chromosome"/>
</dbReference>
<dbReference type="EMBL" id="CP036339">
    <property type="protein sequence ID" value="QDT71772.1"/>
    <property type="molecule type" value="Genomic_DNA"/>
</dbReference>
<dbReference type="Pfam" id="PF01609">
    <property type="entry name" value="DDE_Tnp_1"/>
    <property type="match status" value="1"/>
</dbReference>
<gene>
    <name evidence="2" type="ORF">I41_09320</name>
</gene>
<reference evidence="2 3" key="1">
    <citation type="submission" date="2019-02" db="EMBL/GenBank/DDBJ databases">
        <title>Deep-cultivation of Planctomycetes and their phenomic and genomic characterization uncovers novel biology.</title>
        <authorList>
            <person name="Wiegand S."/>
            <person name="Jogler M."/>
            <person name="Boedeker C."/>
            <person name="Pinto D."/>
            <person name="Vollmers J."/>
            <person name="Rivas-Marin E."/>
            <person name="Kohn T."/>
            <person name="Peeters S.H."/>
            <person name="Heuer A."/>
            <person name="Rast P."/>
            <person name="Oberbeckmann S."/>
            <person name="Bunk B."/>
            <person name="Jeske O."/>
            <person name="Meyerdierks A."/>
            <person name="Storesund J.E."/>
            <person name="Kallscheuer N."/>
            <person name="Luecker S."/>
            <person name="Lage O.M."/>
            <person name="Pohl T."/>
            <person name="Merkel B.J."/>
            <person name="Hornburger P."/>
            <person name="Mueller R.-W."/>
            <person name="Bruemmer F."/>
            <person name="Labrenz M."/>
            <person name="Spormann A.M."/>
            <person name="Op den Camp H."/>
            <person name="Overmann J."/>
            <person name="Amann R."/>
            <person name="Jetten M.S.M."/>
            <person name="Mascher T."/>
            <person name="Medema M.H."/>
            <person name="Devos D.P."/>
            <person name="Kaster A.-K."/>
            <person name="Ovreas L."/>
            <person name="Rohde M."/>
            <person name="Galperin M.Y."/>
            <person name="Jogler C."/>
        </authorList>
    </citation>
    <scope>NUCLEOTIDE SEQUENCE [LARGE SCALE GENOMIC DNA]</scope>
    <source>
        <strain evidence="2 3">I41</strain>
    </source>
</reference>
<accession>A0A517TTT0</accession>
<keyword evidence="3" id="KW-1185">Reference proteome</keyword>
<protein>
    <submittedName>
        <fullName evidence="2">Transposase DDE domain protein</fullName>
    </submittedName>
</protein>
<evidence type="ECO:0000313" key="2">
    <source>
        <dbReference type="EMBL" id="QDT71772.1"/>
    </source>
</evidence>
<sequence length="132" mass="15858">MVLTDGRGLPLAAEIASASPHEQALIEPLLEQRLLPKKPRRLLYDLAADNDELRTRLARRRIELVCPHRKNRKKPSTQDGRKLRRYRRRWKIERSISWLQNFRRIVTRYEYHANLFHGFVQLACLMVVMRRF</sequence>
<dbReference type="GO" id="GO:0004803">
    <property type="term" value="F:transposase activity"/>
    <property type="evidence" value="ECO:0007669"/>
    <property type="project" value="InterPro"/>
</dbReference>
<dbReference type="GO" id="GO:0003677">
    <property type="term" value="F:DNA binding"/>
    <property type="evidence" value="ECO:0007669"/>
    <property type="project" value="InterPro"/>
</dbReference>
<organism evidence="2 3">
    <name type="scientific">Lacipirellula limnantheis</name>
    <dbReference type="NCBI Taxonomy" id="2528024"/>
    <lineage>
        <taxon>Bacteria</taxon>
        <taxon>Pseudomonadati</taxon>
        <taxon>Planctomycetota</taxon>
        <taxon>Planctomycetia</taxon>
        <taxon>Pirellulales</taxon>
        <taxon>Lacipirellulaceae</taxon>
        <taxon>Lacipirellula</taxon>
    </lineage>
</organism>
<evidence type="ECO:0000313" key="3">
    <source>
        <dbReference type="Proteomes" id="UP000317909"/>
    </source>
</evidence>